<keyword evidence="3" id="KW-1185">Reference proteome</keyword>
<protein>
    <submittedName>
        <fullName evidence="2">Tryptophan-rich sensory protein</fullName>
    </submittedName>
</protein>
<comment type="caution">
    <text evidence="2">The sequence shown here is derived from an EMBL/GenBank/DDBJ whole genome shotgun (WGS) entry which is preliminary data.</text>
</comment>
<sequence length="265" mass="29914">MKKTYAIVNALSVILVLAVNGFSQSQRWNDTTIGEMSDQYSNLFTPAGYAFAIWGLIFLMLVGYSIFQIRRAFFSKKESPFIEQTGWWFALANVFNSAWVVAFMYGYVGLSVIIMLGILVSLLQIVRKTNMERWDAPIEVIAFVWWPICIYSGWIAVATIANVSAFLVSMDMGGSELNQIIWTMVMITIAVLVNVLMVWLRNMREFAGVAIWALIAIFVRHKDSLESVAYYALLGAIVLFVIVGLHGFSNRDTAPHIKLKERLQG</sequence>
<feature type="transmembrane region" description="Helical" evidence="1">
    <location>
        <begin position="228"/>
        <end position="248"/>
    </location>
</feature>
<dbReference type="PANTHER" id="PTHR33802:SF1">
    <property type="entry name" value="XK-RELATED PROTEIN"/>
    <property type="match status" value="1"/>
</dbReference>
<evidence type="ECO:0000313" key="3">
    <source>
        <dbReference type="Proteomes" id="UP000281985"/>
    </source>
</evidence>
<gene>
    <name evidence="2" type="ORF">EAX61_08530</name>
</gene>
<keyword evidence="1" id="KW-0472">Membrane</keyword>
<feature type="transmembrane region" description="Helical" evidence="1">
    <location>
        <begin position="138"/>
        <end position="168"/>
    </location>
</feature>
<dbReference type="AlphaFoldDB" id="A0A3M0G2C3"/>
<keyword evidence="1" id="KW-0812">Transmembrane</keyword>
<dbReference type="Proteomes" id="UP000281985">
    <property type="component" value="Unassembled WGS sequence"/>
</dbReference>
<dbReference type="EMBL" id="REFV01000007">
    <property type="protein sequence ID" value="RMB59100.1"/>
    <property type="molecule type" value="Genomic_DNA"/>
</dbReference>
<name>A0A3M0G2C3_9FLAO</name>
<evidence type="ECO:0000256" key="1">
    <source>
        <dbReference type="SAM" id="Phobius"/>
    </source>
</evidence>
<accession>A0A3M0G2C3</accession>
<dbReference type="OrthoDB" id="5189031at2"/>
<organism evidence="2 3">
    <name type="scientific">Dokdonia sinensis</name>
    <dbReference type="NCBI Taxonomy" id="2479847"/>
    <lineage>
        <taxon>Bacteria</taxon>
        <taxon>Pseudomonadati</taxon>
        <taxon>Bacteroidota</taxon>
        <taxon>Flavobacteriia</taxon>
        <taxon>Flavobacteriales</taxon>
        <taxon>Flavobacteriaceae</taxon>
        <taxon>Dokdonia</taxon>
    </lineage>
</organism>
<keyword evidence="1" id="KW-1133">Transmembrane helix</keyword>
<reference evidence="2 3" key="1">
    <citation type="submission" date="2018-10" db="EMBL/GenBank/DDBJ databases">
        <title>Dokdonia luteus sp. nov., isolated from sea water.</title>
        <authorList>
            <person name="Zhou L.Y."/>
            <person name="Du Z.J."/>
        </authorList>
    </citation>
    <scope>NUCLEOTIDE SEQUENCE [LARGE SCALE GENOMIC DNA]</scope>
    <source>
        <strain evidence="2 3">SH27</strain>
    </source>
</reference>
<evidence type="ECO:0000313" key="2">
    <source>
        <dbReference type="EMBL" id="RMB59100.1"/>
    </source>
</evidence>
<dbReference type="Gene3D" id="1.20.1260.100">
    <property type="entry name" value="TspO/MBR protein"/>
    <property type="match status" value="1"/>
</dbReference>
<feature type="transmembrane region" description="Helical" evidence="1">
    <location>
        <begin position="49"/>
        <end position="69"/>
    </location>
</feature>
<feature type="transmembrane region" description="Helical" evidence="1">
    <location>
        <begin position="180"/>
        <end position="199"/>
    </location>
</feature>
<dbReference type="InterPro" id="IPR038330">
    <property type="entry name" value="TspO/MBR-related_sf"/>
</dbReference>
<feature type="transmembrane region" description="Helical" evidence="1">
    <location>
        <begin position="107"/>
        <end position="126"/>
    </location>
</feature>
<dbReference type="RefSeq" id="WP_121917268.1">
    <property type="nucleotide sequence ID" value="NZ_REFV01000007.1"/>
</dbReference>
<dbReference type="PANTHER" id="PTHR33802">
    <property type="entry name" value="SI:CH211-161H7.5-RELATED"/>
    <property type="match status" value="1"/>
</dbReference>
<proteinExistence type="predicted"/>